<name>A0AAV7PIU3_PLEWA</name>
<evidence type="ECO:0000313" key="2">
    <source>
        <dbReference type="EMBL" id="KAJ1127127.1"/>
    </source>
</evidence>
<evidence type="ECO:0000256" key="1">
    <source>
        <dbReference type="SAM" id="MobiDB-lite"/>
    </source>
</evidence>
<keyword evidence="3" id="KW-1185">Reference proteome</keyword>
<proteinExistence type="predicted"/>
<reference evidence="2" key="1">
    <citation type="journal article" date="2022" name="bioRxiv">
        <title>Sequencing and chromosome-scale assembly of the giantPleurodeles waltlgenome.</title>
        <authorList>
            <person name="Brown T."/>
            <person name="Elewa A."/>
            <person name="Iarovenko S."/>
            <person name="Subramanian E."/>
            <person name="Araus A.J."/>
            <person name="Petzold A."/>
            <person name="Susuki M."/>
            <person name="Suzuki K.-i.T."/>
            <person name="Hayashi T."/>
            <person name="Toyoda A."/>
            <person name="Oliveira C."/>
            <person name="Osipova E."/>
            <person name="Leigh N.D."/>
            <person name="Simon A."/>
            <person name="Yun M.H."/>
        </authorList>
    </citation>
    <scope>NUCLEOTIDE SEQUENCE</scope>
    <source>
        <strain evidence="2">20211129_DDA</strain>
        <tissue evidence="2">Liver</tissue>
    </source>
</reference>
<gene>
    <name evidence="2" type="ORF">NDU88_005530</name>
</gene>
<dbReference type="AlphaFoldDB" id="A0AAV7PIU3"/>
<accession>A0AAV7PIU3</accession>
<organism evidence="2 3">
    <name type="scientific">Pleurodeles waltl</name>
    <name type="common">Iberian ribbed newt</name>
    <dbReference type="NCBI Taxonomy" id="8319"/>
    <lineage>
        <taxon>Eukaryota</taxon>
        <taxon>Metazoa</taxon>
        <taxon>Chordata</taxon>
        <taxon>Craniata</taxon>
        <taxon>Vertebrata</taxon>
        <taxon>Euteleostomi</taxon>
        <taxon>Amphibia</taxon>
        <taxon>Batrachia</taxon>
        <taxon>Caudata</taxon>
        <taxon>Salamandroidea</taxon>
        <taxon>Salamandridae</taxon>
        <taxon>Pleurodelinae</taxon>
        <taxon>Pleurodeles</taxon>
    </lineage>
</organism>
<dbReference type="Proteomes" id="UP001066276">
    <property type="component" value="Chromosome 7"/>
</dbReference>
<evidence type="ECO:0000313" key="3">
    <source>
        <dbReference type="Proteomes" id="UP001066276"/>
    </source>
</evidence>
<dbReference type="EMBL" id="JANPWB010000011">
    <property type="protein sequence ID" value="KAJ1127127.1"/>
    <property type="molecule type" value="Genomic_DNA"/>
</dbReference>
<protein>
    <submittedName>
        <fullName evidence="2">Uncharacterized protein</fullName>
    </submittedName>
</protein>
<feature type="compositionally biased region" description="Polar residues" evidence="1">
    <location>
        <begin position="36"/>
        <end position="47"/>
    </location>
</feature>
<sequence length="109" mass="11492">MCPGGTIEMKEGAGVLQVVPPRRGRPSRDALGAQAGIQSGSLGSMQLSRRRKTGTYCSVALGRQPRARPPEVTEGAALSSPLRKNRRVLGGRLLVQPAPEDTGGCSREK</sequence>
<feature type="region of interest" description="Disordered" evidence="1">
    <location>
        <begin position="19"/>
        <end position="50"/>
    </location>
</feature>
<comment type="caution">
    <text evidence="2">The sequence shown here is derived from an EMBL/GenBank/DDBJ whole genome shotgun (WGS) entry which is preliminary data.</text>
</comment>